<protein>
    <submittedName>
        <fullName evidence="1">Uncharacterized protein</fullName>
    </submittedName>
</protein>
<dbReference type="eggNOG" id="KOG0508">
    <property type="taxonomic scope" value="Eukaryota"/>
</dbReference>
<dbReference type="KEGG" id="dpx:DAPPUDRAFT_331102"/>
<name>E9HLH6_DAPPU</name>
<dbReference type="HOGENOM" id="CLU_033846_0_0_1"/>
<dbReference type="Gene3D" id="1.25.40.20">
    <property type="entry name" value="Ankyrin repeat-containing domain"/>
    <property type="match status" value="1"/>
</dbReference>
<evidence type="ECO:0000313" key="2">
    <source>
        <dbReference type="Proteomes" id="UP000000305"/>
    </source>
</evidence>
<dbReference type="GO" id="GO:0000151">
    <property type="term" value="C:ubiquitin ligase complex"/>
    <property type="evidence" value="ECO:0000318"/>
    <property type="project" value="GO_Central"/>
</dbReference>
<keyword evidence="2" id="KW-1185">Reference proteome</keyword>
<dbReference type="GO" id="GO:1990756">
    <property type="term" value="F:ubiquitin-like ligase-substrate adaptor activity"/>
    <property type="evidence" value="ECO:0000318"/>
    <property type="project" value="GO_Central"/>
</dbReference>
<proteinExistence type="predicted"/>
<dbReference type="STRING" id="6669.E9HLH6"/>
<dbReference type="AlphaFoldDB" id="E9HLH6"/>
<gene>
    <name evidence="1" type="ORF">DAPPUDRAFT_331102</name>
</gene>
<dbReference type="InterPro" id="IPR036770">
    <property type="entry name" value="Ankyrin_rpt-contain_sf"/>
</dbReference>
<dbReference type="Proteomes" id="UP000000305">
    <property type="component" value="Unassembled WGS sequence"/>
</dbReference>
<accession>E9HLH6</accession>
<dbReference type="InParanoid" id="E9HLH6"/>
<dbReference type="PhylomeDB" id="E9HLH6"/>
<dbReference type="SUPFAM" id="SSF48403">
    <property type="entry name" value="Ankyrin repeat"/>
    <property type="match status" value="1"/>
</dbReference>
<sequence length="576" mass="66135">MAYLQSVQDVIVQAIENDSTTQLSEIFKNCSKLEVMTKMWTPSGSEQGETLLISAIKTKRFNAIDFLVRILRECVSDKECRSLCLSTFCQIQTDQISIVDVMECLVDPWLLEPRRDEPLWLEFLWNCIKSSSIPRQDKIDALELIGAAFIFIQVKSQSKEMWAPHHGLQCWKDAMALRYSTGERTIPKTPNVFTDEAAKAFADNSEVLTLEELELMEQESSIYGCPPAWGLASSHWKCYLRVQALLVNQRVVGQVNNGPYYFHLINLIRYGWDCNSYRKEPSRAFNICLLIIDQAKSFSSTASSPKCIHIFVETLDLMSKCFERMREETAESPERRELTPVNLLKAIGCCTVIANLLPVPLMNDKDHNRLHRVNICAYDFVSLLFKSFPRLNQEKHKQLEECLSQFIPLDVHRGSHSLLHAGINRSVWLYESNTQRLIKLFLKMGVDPNATDRKGKTPLHILAEKWNWTRFSTYLDSADFPSESLSNVFQSLVEAGGHLDQATPEGHTVIDFLEIQRKKHSLHDYYFNSYLNSLINTVLPLSCYCAQSLRQHKIPLGNQLPPRVHSFILRHSVLKR</sequence>
<reference evidence="1 2" key="1">
    <citation type="journal article" date="2011" name="Science">
        <title>The ecoresponsive genome of Daphnia pulex.</title>
        <authorList>
            <person name="Colbourne J.K."/>
            <person name="Pfrender M.E."/>
            <person name="Gilbert D."/>
            <person name="Thomas W.K."/>
            <person name="Tucker A."/>
            <person name="Oakley T.H."/>
            <person name="Tokishita S."/>
            <person name="Aerts A."/>
            <person name="Arnold G.J."/>
            <person name="Basu M.K."/>
            <person name="Bauer D.J."/>
            <person name="Caceres C.E."/>
            <person name="Carmel L."/>
            <person name="Casola C."/>
            <person name="Choi J.H."/>
            <person name="Detter J.C."/>
            <person name="Dong Q."/>
            <person name="Dusheyko S."/>
            <person name="Eads B.D."/>
            <person name="Frohlich T."/>
            <person name="Geiler-Samerotte K.A."/>
            <person name="Gerlach D."/>
            <person name="Hatcher P."/>
            <person name="Jogdeo S."/>
            <person name="Krijgsveld J."/>
            <person name="Kriventseva E.V."/>
            <person name="Kultz D."/>
            <person name="Laforsch C."/>
            <person name="Lindquist E."/>
            <person name="Lopez J."/>
            <person name="Manak J.R."/>
            <person name="Muller J."/>
            <person name="Pangilinan J."/>
            <person name="Patwardhan R.P."/>
            <person name="Pitluck S."/>
            <person name="Pritham E.J."/>
            <person name="Rechtsteiner A."/>
            <person name="Rho M."/>
            <person name="Rogozin I.B."/>
            <person name="Sakarya O."/>
            <person name="Salamov A."/>
            <person name="Schaack S."/>
            <person name="Shapiro H."/>
            <person name="Shiga Y."/>
            <person name="Skalitzky C."/>
            <person name="Smith Z."/>
            <person name="Souvorov A."/>
            <person name="Sung W."/>
            <person name="Tang Z."/>
            <person name="Tsuchiya D."/>
            <person name="Tu H."/>
            <person name="Vos H."/>
            <person name="Wang M."/>
            <person name="Wolf Y.I."/>
            <person name="Yamagata H."/>
            <person name="Yamada T."/>
            <person name="Ye Y."/>
            <person name="Shaw J.R."/>
            <person name="Andrews J."/>
            <person name="Crease T.J."/>
            <person name="Tang H."/>
            <person name="Lucas S.M."/>
            <person name="Robertson H.M."/>
            <person name="Bork P."/>
            <person name="Koonin E.V."/>
            <person name="Zdobnov E.M."/>
            <person name="Grigoriev I.V."/>
            <person name="Lynch M."/>
            <person name="Boore J.L."/>
        </authorList>
    </citation>
    <scope>NUCLEOTIDE SEQUENCE [LARGE SCALE GENOMIC DNA]</scope>
</reference>
<dbReference type="EMBL" id="GL732679">
    <property type="protein sequence ID" value="EFX67350.1"/>
    <property type="molecule type" value="Genomic_DNA"/>
</dbReference>
<evidence type="ECO:0000313" key="1">
    <source>
        <dbReference type="EMBL" id="EFX67350.1"/>
    </source>
</evidence>
<dbReference type="OrthoDB" id="6112733at2759"/>
<organism evidence="1 2">
    <name type="scientific">Daphnia pulex</name>
    <name type="common">Water flea</name>
    <dbReference type="NCBI Taxonomy" id="6669"/>
    <lineage>
        <taxon>Eukaryota</taxon>
        <taxon>Metazoa</taxon>
        <taxon>Ecdysozoa</taxon>
        <taxon>Arthropoda</taxon>
        <taxon>Crustacea</taxon>
        <taxon>Branchiopoda</taxon>
        <taxon>Diplostraca</taxon>
        <taxon>Cladocera</taxon>
        <taxon>Anomopoda</taxon>
        <taxon>Daphniidae</taxon>
        <taxon>Daphnia</taxon>
    </lineage>
</organism>
<dbReference type="GO" id="GO:0043161">
    <property type="term" value="P:proteasome-mediated ubiquitin-dependent protein catabolic process"/>
    <property type="evidence" value="ECO:0000318"/>
    <property type="project" value="GO_Central"/>
</dbReference>